<feature type="domain" description="MobA-like NTP transferase" evidence="3">
    <location>
        <begin position="22"/>
        <end position="179"/>
    </location>
</feature>
<dbReference type="AlphaFoldDB" id="A0A840RCE0"/>
<evidence type="ECO:0000259" key="3">
    <source>
        <dbReference type="Pfam" id="PF12804"/>
    </source>
</evidence>
<dbReference type="GO" id="GO:0061602">
    <property type="term" value="F:molybdenum cofactor cytidylyltransferase activity"/>
    <property type="evidence" value="ECO:0007669"/>
    <property type="project" value="UniProtKB-EC"/>
</dbReference>
<sequence length="232" mass="25069">MTQQKQQTDALHQPGNQQGLVGVLLAAGRSSRFGSPKLLHPLGDGSRLGVRSAINLVDAVPYSVAVVSPRQVLLRYLLEAAGLHVLEFGGEHTGMGDSLAWAVQHTPHAAGWVVALADMPFIQPDTIRQVARRLATGSALVVPAFNGRRRHPVGFAGHYFNQLAELQGDAGARVLIERDAAAAQFLPVADPGVHLDIDSRDDLARMDRTRIPSPSPRWRDSERTPPLTGARR</sequence>
<keyword evidence="5" id="KW-1185">Reference proteome</keyword>
<protein>
    <submittedName>
        <fullName evidence="4">Molybdenum cofactor cytidylyltransferase</fullName>
        <ecNumber evidence="4">2.7.7.76</ecNumber>
    </submittedName>
</protein>
<evidence type="ECO:0000256" key="2">
    <source>
        <dbReference type="SAM" id="MobiDB-lite"/>
    </source>
</evidence>
<keyword evidence="1" id="KW-0460">Magnesium</keyword>
<feature type="region of interest" description="Disordered" evidence="2">
    <location>
        <begin position="205"/>
        <end position="232"/>
    </location>
</feature>
<dbReference type="SUPFAM" id="SSF53448">
    <property type="entry name" value="Nucleotide-diphospho-sugar transferases"/>
    <property type="match status" value="1"/>
</dbReference>
<dbReference type="PANTHER" id="PTHR43777">
    <property type="entry name" value="MOLYBDENUM COFACTOR CYTIDYLYLTRANSFERASE"/>
    <property type="match status" value="1"/>
</dbReference>
<dbReference type="Proteomes" id="UP000543030">
    <property type="component" value="Unassembled WGS sequence"/>
</dbReference>
<name>A0A840RCE0_9NEIS</name>
<proteinExistence type="predicted"/>
<keyword evidence="4" id="KW-0548">Nucleotidyltransferase</keyword>
<evidence type="ECO:0000313" key="4">
    <source>
        <dbReference type="EMBL" id="MBB5190617.1"/>
    </source>
</evidence>
<evidence type="ECO:0000256" key="1">
    <source>
        <dbReference type="ARBA" id="ARBA00022842"/>
    </source>
</evidence>
<dbReference type="InterPro" id="IPR025877">
    <property type="entry name" value="MobA-like_NTP_Trfase"/>
</dbReference>
<dbReference type="CDD" id="cd04182">
    <property type="entry name" value="GT_2_like_f"/>
    <property type="match status" value="1"/>
</dbReference>
<dbReference type="EC" id="2.7.7.76" evidence="4"/>
<dbReference type="RefSeq" id="WP_184098790.1">
    <property type="nucleotide sequence ID" value="NZ_JACHHN010000002.1"/>
</dbReference>
<evidence type="ECO:0000313" key="5">
    <source>
        <dbReference type="Proteomes" id="UP000543030"/>
    </source>
</evidence>
<dbReference type="Gene3D" id="3.90.550.10">
    <property type="entry name" value="Spore Coat Polysaccharide Biosynthesis Protein SpsA, Chain A"/>
    <property type="match status" value="1"/>
</dbReference>
<gene>
    <name evidence="4" type="ORF">HNQ50_001339</name>
</gene>
<dbReference type="Pfam" id="PF12804">
    <property type="entry name" value="NTP_transf_3"/>
    <property type="match status" value="1"/>
</dbReference>
<dbReference type="InterPro" id="IPR029044">
    <property type="entry name" value="Nucleotide-diphossugar_trans"/>
</dbReference>
<comment type="caution">
    <text evidence="4">The sequence shown here is derived from an EMBL/GenBank/DDBJ whole genome shotgun (WGS) entry which is preliminary data.</text>
</comment>
<dbReference type="PANTHER" id="PTHR43777:SF1">
    <property type="entry name" value="MOLYBDENUM COFACTOR CYTIDYLYLTRANSFERASE"/>
    <property type="match status" value="1"/>
</dbReference>
<dbReference type="EMBL" id="JACHHN010000002">
    <property type="protein sequence ID" value="MBB5190617.1"/>
    <property type="molecule type" value="Genomic_DNA"/>
</dbReference>
<keyword evidence="4" id="KW-0808">Transferase</keyword>
<accession>A0A840RCE0</accession>
<organism evidence="4 5">
    <name type="scientific">Silvimonas terrae</name>
    <dbReference type="NCBI Taxonomy" id="300266"/>
    <lineage>
        <taxon>Bacteria</taxon>
        <taxon>Pseudomonadati</taxon>
        <taxon>Pseudomonadota</taxon>
        <taxon>Betaproteobacteria</taxon>
        <taxon>Neisseriales</taxon>
        <taxon>Chitinibacteraceae</taxon>
        <taxon>Silvimonas</taxon>
    </lineage>
</organism>
<reference evidence="4 5" key="1">
    <citation type="submission" date="2020-08" db="EMBL/GenBank/DDBJ databases">
        <title>Genomic Encyclopedia of Type Strains, Phase IV (KMG-IV): sequencing the most valuable type-strain genomes for metagenomic binning, comparative biology and taxonomic classification.</title>
        <authorList>
            <person name="Goeker M."/>
        </authorList>
    </citation>
    <scope>NUCLEOTIDE SEQUENCE [LARGE SCALE GENOMIC DNA]</scope>
    <source>
        <strain evidence="4 5">DSM 18233</strain>
    </source>
</reference>